<dbReference type="InterPro" id="IPR001789">
    <property type="entry name" value="Sig_transdc_resp-reg_receiver"/>
</dbReference>
<evidence type="ECO:0000313" key="4">
    <source>
        <dbReference type="EMBL" id="VFJ44272.1"/>
    </source>
</evidence>
<organism evidence="4">
    <name type="scientific">Candidatus Kentrum sp. FM</name>
    <dbReference type="NCBI Taxonomy" id="2126340"/>
    <lineage>
        <taxon>Bacteria</taxon>
        <taxon>Pseudomonadati</taxon>
        <taxon>Pseudomonadota</taxon>
        <taxon>Gammaproteobacteria</taxon>
        <taxon>Candidatus Kentrum</taxon>
    </lineage>
</organism>
<dbReference type="EMBL" id="CAADFL010000011">
    <property type="protein sequence ID" value="VFK06150.1"/>
    <property type="molecule type" value="Genomic_DNA"/>
</dbReference>
<dbReference type="InterPro" id="IPR036890">
    <property type="entry name" value="HATPase_C_sf"/>
</dbReference>
<dbReference type="EMBL" id="CAADFA010000009">
    <property type="protein sequence ID" value="VFJ44272.1"/>
    <property type="molecule type" value="Genomic_DNA"/>
</dbReference>
<dbReference type="Gene3D" id="3.40.50.2300">
    <property type="match status" value="1"/>
</dbReference>
<gene>
    <name evidence="3" type="ORF">BECKFM1743A_GA0114220_1001210</name>
    <name evidence="5" type="ORF">BECKFM1743B_GA0114221_100117</name>
    <name evidence="4" type="ORF">BECKFM1743C_GA0114222_1000913</name>
</gene>
<dbReference type="Gene3D" id="3.30.565.10">
    <property type="entry name" value="Histidine kinase-like ATPase, C-terminal domain"/>
    <property type="match status" value="1"/>
</dbReference>
<evidence type="ECO:0000313" key="3">
    <source>
        <dbReference type="EMBL" id="VFJ43921.1"/>
    </source>
</evidence>
<evidence type="ECO:0000259" key="2">
    <source>
        <dbReference type="PROSITE" id="PS50110"/>
    </source>
</evidence>
<protein>
    <submittedName>
        <fullName evidence="4">Response regulator receiver domain-containing protein</fullName>
    </submittedName>
</protein>
<reference evidence="4" key="1">
    <citation type="submission" date="2019-02" db="EMBL/GenBank/DDBJ databases">
        <authorList>
            <person name="Gruber-Vodicka R. H."/>
            <person name="Seah K. B. B."/>
        </authorList>
    </citation>
    <scope>NUCLEOTIDE SEQUENCE</scope>
    <source>
        <strain evidence="3">BECK_BZ163</strain>
        <strain evidence="5">BECK_BZ164</strain>
        <strain evidence="4">BECK_BZ165</strain>
    </source>
</reference>
<dbReference type="PROSITE" id="PS50110">
    <property type="entry name" value="RESPONSE_REGULATORY"/>
    <property type="match status" value="1"/>
</dbReference>
<dbReference type="Pfam" id="PF00072">
    <property type="entry name" value="Response_reg"/>
    <property type="match status" value="1"/>
</dbReference>
<dbReference type="EMBL" id="CAADEZ010000012">
    <property type="protein sequence ID" value="VFJ43921.1"/>
    <property type="molecule type" value="Genomic_DNA"/>
</dbReference>
<sequence length="871" mass="97709">MATAQKRLLVIDDSPAFREAIQLAGEAHGWRVYADDNLNTIADWLLRHSFDVVLFDWQLPGQRRERYGQLLRGRGLTERTLLLSSAMDEQRKAFAEAYGLAGIRLKPLDLGRLEQEIQLPHPTEALLNIADVVDGIALAIDILDSDLIELLWSNQLAQKNPLTPEQRLIMKWLRVELEDSGRDNIRRVDWDGGKGCFLESALYRLDNGGYGLIRDWRGEGERPHDQEFLNLEERNPTLEDWLRAVARLLAQRYAISRFRVHKIDPLPHTEGLEDEHLPLVAPKFQSGDGIEPDTDSWLRTGFQPDGIRDINKALQEGYTPTPELVHGTLQGADDPHIPRVQYGERGTFRVLFPVRHPDSGQTVALLAMDRRLDHAGGLQGFDREVVELARRMASDQAGVLNPDQWSLMTGLVEDIGRRIVTWLADDEKDRTAGWHEAISRIFIDTFADTASSPEMIYDGISQVCAGLAGKWNQEGKISGYTRGITSWPKQHEKGLPVSSWYIAVAAEQQHWQLVAGWGTAFEDCRGNGGRIAIPHAIVAQGEPWKAAVIQGFQVWSKTGENIPCECLDDEIRKQISSWLAVPMKVEGRIQALMIVHSPHACYFTRFHTQLMEYAAERLLPLLAAALRETRTRNAFTAAVMHEVKNESHAARLLLDRVQREIKGTAWAKDLVEVRHYLDELNALGQDTLDIFRVGSPGRMRAPRRGGEDTITTTLDRLLDNATLGWRTLYEDTRLDIDLPAELAARRVTIPHALAFHRALRVLLHNAFRHGRDWVRVVARLEGGTDAGGQLRLTITNAAYQDTVAELVRSAGATADRPGASPLNRGSLGLVVARQLATEAGGVLGELQYTERDEDLGRAEVKLSWPVDIIDT</sequence>
<accession>A0A450RYC8</accession>
<feature type="domain" description="Response regulatory" evidence="2">
    <location>
        <begin position="7"/>
        <end position="121"/>
    </location>
</feature>
<dbReference type="InterPro" id="IPR011006">
    <property type="entry name" value="CheY-like_superfamily"/>
</dbReference>
<name>A0A450RYC8_9GAMM</name>
<feature type="modified residue" description="4-aspartylphosphate" evidence="1">
    <location>
        <position position="56"/>
    </location>
</feature>
<keyword evidence="1" id="KW-0597">Phosphoprotein</keyword>
<dbReference type="GO" id="GO:0000160">
    <property type="term" value="P:phosphorelay signal transduction system"/>
    <property type="evidence" value="ECO:0007669"/>
    <property type="project" value="InterPro"/>
</dbReference>
<evidence type="ECO:0000256" key="1">
    <source>
        <dbReference type="PROSITE-ProRule" id="PRU00169"/>
    </source>
</evidence>
<dbReference type="SUPFAM" id="SSF55781">
    <property type="entry name" value="GAF domain-like"/>
    <property type="match status" value="1"/>
</dbReference>
<dbReference type="SMART" id="SM00448">
    <property type="entry name" value="REC"/>
    <property type="match status" value="1"/>
</dbReference>
<dbReference type="SUPFAM" id="SSF55874">
    <property type="entry name" value="ATPase domain of HSP90 chaperone/DNA topoisomerase II/histidine kinase"/>
    <property type="match status" value="1"/>
</dbReference>
<proteinExistence type="predicted"/>
<dbReference type="AlphaFoldDB" id="A0A450RYC8"/>
<dbReference type="SUPFAM" id="SSF52172">
    <property type="entry name" value="CheY-like"/>
    <property type="match status" value="1"/>
</dbReference>
<evidence type="ECO:0000313" key="5">
    <source>
        <dbReference type="EMBL" id="VFK06150.1"/>
    </source>
</evidence>